<evidence type="ECO:0000313" key="13">
    <source>
        <dbReference type="EMBL" id="KAE9152475.1"/>
    </source>
</evidence>
<organism evidence="13 14">
    <name type="scientific">Phytophthora fragariae</name>
    <dbReference type="NCBI Taxonomy" id="53985"/>
    <lineage>
        <taxon>Eukaryota</taxon>
        <taxon>Sar</taxon>
        <taxon>Stramenopiles</taxon>
        <taxon>Oomycota</taxon>
        <taxon>Peronosporomycetes</taxon>
        <taxon>Peronosporales</taxon>
        <taxon>Peronosporaceae</taxon>
        <taxon>Phytophthora</taxon>
    </lineage>
</organism>
<evidence type="ECO:0000256" key="7">
    <source>
        <dbReference type="ARBA" id="ARBA00022989"/>
    </source>
</evidence>
<dbReference type="Gene3D" id="3.40.50.11660">
    <property type="entry name" value="Glycosyl transferase family 10, C-terminal domain"/>
    <property type="match status" value="1"/>
</dbReference>
<dbReference type="InterPro" id="IPR002659">
    <property type="entry name" value="Glyco_trans_31"/>
</dbReference>
<evidence type="ECO:0000313" key="14">
    <source>
        <dbReference type="Proteomes" id="UP000440732"/>
    </source>
</evidence>
<keyword evidence="8 10" id="KW-0333">Golgi apparatus</keyword>
<feature type="chain" id="PRO_5025441611" description="Fucosyltransferase" evidence="11">
    <location>
        <begin position="21"/>
        <end position="1302"/>
    </location>
</feature>
<evidence type="ECO:0000256" key="4">
    <source>
        <dbReference type="ARBA" id="ARBA00022679"/>
    </source>
</evidence>
<keyword evidence="9" id="KW-0472">Membrane</keyword>
<sequence length="1302" mass="146314">MFVYLRFLVFIAAASVVVHAAFLQDAPEAEDPILKFQINHPQNGSVVTLPLKVSCRMSVKSIELYSTHYAGMLACIEIQDAETKCNPVLDSDIVFHELPEGQHTVRAYIANRSEGGARRHLTETVTFSIVSATEFEEYTEDLVRRSRENLKLPRDLDILEWAQQQHVQGQGARHDLDAALSSGDVDVPRLVIGIKTAVLSNFPRRQAIRETWGKQTTLSRVKVIFLGCSPSMVDVDDERHQQLFREAVALEKVVYGDFLTGELNCEDSYRLLTEKVKAFYQFAATTFPQTPYVMIADDDVYLRVEKLVSLLDGLGSTRRIYLGQAWNSVFSRTPTPVRDEFHKNYLPREQYPMRELLPYAFGSRPARANPNTIGDVLHPTKPSVSDPETSVEIMYPLNGSMEKPPVTFTTQIHVRPGQTEKFTDLYNGKYLCIETRGRELVANVTRSCSRIGGTEVVIQHNQLGDFSSRAYIARTTAPDDVRYWQSSDVMFSVVHEADLAALIARRIEEQGQFYPDYDLGIVEWAAQQQRLQDTELVRRLGEDQPVFGGLSSAARSKKYEGDEEDLMLVVGIKTALVTGFAFRQAIRQTWASKEALPSGVKVFFIGCRPTTNKGVGNYSADAVGDNVSDFRRLWGAIQLEKLVYGDVLTDELDCADSNAFLAKKVKEFLHFTATRYAHAQYVMIADDNLYVRMDTVVHQLRAKASRLRFYGGDFQTKGNNTVLTTAQYPMGELPPFAIGAYFFLSMDCVQFISKNRQRLRSLDGMDDLSVALWLLTIHVGAQHFGGLKQLRRGPCTDNALALGDMSPLSIRLVHDNILDGRSMCHGFNHHLWFKPPAVSAPQMNSYRLPGFPESLQFDFYLRDPMAIRNLELVSIISTHSLSGIKVSYFPILETFSNYARWICGFARLNFAGAVGTRSCDEISRQARVELQSYSERLREAGTIDPCRIEVWKYNIFVADPAALPLIVAYAPHASFSRLVLESLFASVFQEKKRPVLVMPENILRSHYGVSPDVFVFSVLGVRCNPVSTPECQEMVAEYFHRYGASSSTNQEPHTTHFVMLSGEAWSAEGLDERVLLLSTVANVNRAKHVYLSMASLSFGERLDHGPMSLLSASGKFEAKTKFCAYLYAHCEHRDRETMFDELNALRPVDALGICAGSSRPPDHARIASRETMFYNDDAIRRYAPYKFVIAFENSPVAGYVTEKLVNAFLAGSIPIYMGDSATVSGLFNPKSFIDCGQFESLRDCAMYVVQVDDSLEIYTRMLREPPVTNLTAFNDAFSWHPTVPSRATADAVLKHLTNEEKG</sequence>
<dbReference type="EC" id="2.4.1.-" evidence="10"/>
<accession>A0A6A3UMJ7</accession>
<evidence type="ECO:0000256" key="10">
    <source>
        <dbReference type="RuleBase" id="RU003832"/>
    </source>
</evidence>
<evidence type="ECO:0000256" key="6">
    <source>
        <dbReference type="ARBA" id="ARBA00022968"/>
    </source>
</evidence>
<evidence type="ECO:0000256" key="5">
    <source>
        <dbReference type="ARBA" id="ARBA00022692"/>
    </source>
</evidence>
<keyword evidence="11" id="KW-0732">Signal</keyword>
<dbReference type="InterPro" id="IPR055270">
    <property type="entry name" value="Glyco_tran_10_C"/>
</dbReference>
<dbReference type="SUPFAM" id="SSF53756">
    <property type="entry name" value="UDP-Glycosyltransferase/glycogen phosphorylase"/>
    <property type="match status" value="1"/>
</dbReference>
<feature type="signal peptide" evidence="11">
    <location>
        <begin position="1"/>
        <end position="20"/>
    </location>
</feature>
<dbReference type="Pfam" id="PF01762">
    <property type="entry name" value="Galactosyl_T"/>
    <property type="match status" value="2"/>
</dbReference>
<reference evidence="13 14" key="1">
    <citation type="submission" date="2018-08" db="EMBL/GenBank/DDBJ databases">
        <title>Genomic investigation of the strawberry pathogen Phytophthora fragariae indicates pathogenicity is determined by transcriptional variation in three key races.</title>
        <authorList>
            <person name="Adams T.M."/>
            <person name="Armitage A.D."/>
            <person name="Sobczyk M.K."/>
            <person name="Bates H.J."/>
            <person name="Dunwell J.M."/>
            <person name="Nellist C.F."/>
            <person name="Harrison R.J."/>
        </authorList>
    </citation>
    <scope>NUCLEOTIDE SEQUENCE [LARGE SCALE GENOMIC DNA]</scope>
    <source>
        <strain evidence="13 14">NOV-5</strain>
    </source>
</reference>
<comment type="similarity">
    <text evidence="2">Belongs to the glycosyltransferase 31 family.</text>
</comment>
<dbReference type="GO" id="GO:0032580">
    <property type="term" value="C:Golgi cisterna membrane"/>
    <property type="evidence" value="ECO:0007669"/>
    <property type="project" value="UniProtKB-SubCell"/>
</dbReference>
<dbReference type="GO" id="GO:0000139">
    <property type="term" value="C:Golgi membrane"/>
    <property type="evidence" value="ECO:0007669"/>
    <property type="project" value="UniProtKB-SubCell"/>
</dbReference>
<evidence type="ECO:0000256" key="9">
    <source>
        <dbReference type="ARBA" id="ARBA00023136"/>
    </source>
</evidence>
<keyword evidence="3 10" id="KW-0328">Glycosyltransferase</keyword>
<evidence type="ECO:0000256" key="1">
    <source>
        <dbReference type="ARBA" id="ARBA00004323"/>
    </source>
</evidence>
<feature type="domain" description="Fucosyltransferase C-terminal" evidence="12">
    <location>
        <begin position="1117"/>
        <end position="1260"/>
    </location>
</feature>
<keyword evidence="7" id="KW-1133">Transmembrane helix</keyword>
<dbReference type="PANTHER" id="PTHR11214:SF3">
    <property type="entry name" value="BETA-1,3-GALACTOSYLTRANSFERASE 6"/>
    <property type="match status" value="1"/>
</dbReference>
<gene>
    <name evidence="13" type="ORF">PF006_g3317</name>
</gene>
<dbReference type="EMBL" id="QXGA01000104">
    <property type="protein sequence ID" value="KAE9152475.1"/>
    <property type="molecule type" value="Genomic_DNA"/>
</dbReference>
<dbReference type="Pfam" id="PF00852">
    <property type="entry name" value="Glyco_transf_10"/>
    <property type="match status" value="1"/>
</dbReference>
<evidence type="ECO:0000259" key="12">
    <source>
        <dbReference type="Pfam" id="PF00852"/>
    </source>
</evidence>
<keyword evidence="4 10" id="KW-0808">Transferase</keyword>
<dbReference type="Proteomes" id="UP000440732">
    <property type="component" value="Unassembled WGS sequence"/>
</dbReference>
<dbReference type="UniPathway" id="UPA00378"/>
<keyword evidence="5 10" id="KW-0812">Transmembrane</keyword>
<comment type="caution">
    <text evidence="13">The sequence shown here is derived from an EMBL/GenBank/DDBJ whole genome shotgun (WGS) entry which is preliminary data.</text>
</comment>
<comment type="similarity">
    <text evidence="10">Belongs to the glycosyltransferase 10 family.</text>
</comment>
<proteinExistence type="inferred from homology"/>
<dbReference type="GO" id="GO:0016758">
    <property type="term" value="F:hexosyltransferase activity"/>
    <property type="evidence" value="ECO:0007669"/>
    <property type="project" value="InterPro"/>
</dbReference>
<dbReference type="InterPro" id="IPR038577">
    <property type="entry name" value="GT10-like_C_sf"/>
</dbReference>
<name>A0A6A3UMJ7_9STRA</name>
<evidence type="ECO:0000256" key="2">
    <source>
        <dbReference type="ARBA" id="ARBA00008661"/>
    </source>
</evidence>
<evidence type="ECO:0000256" key="11">
    <source>
        <dbReference type="SAM" id="SignalP"/>
    </source>
</evidence>
<protein>
    <recommendedName>
        <fullName evidence="10">Fucosyltransferase</fullName>
        <ecNumber evidence="10">2.4.1.-</ecNumber>
    </recommendedName>
</protein>
<dbReference type="PANTHER" id="PTHR11214">
    <property type="entry name" value="BETA-1,3-N-ACETYLGLUCOSAMINYLTRANSFERASE"/>
    <property type="match status" value="1"/>
</dbReference>
<evidence type="ECO:0000256" key="3">
    <source>
        <dbReference type="ARBA" id="ARBA00022676"/>
    </source>
</evidence>
<comment type="subcellular location">
    <subcellularLocation>
        <location evidence="1">Golgi apparatus membrane</location>
        <topology evidence="1">Single-pass type II membrane protein</topology>
    </subcellularLocation>
    <subcellularLocation>
        <location evidence="10">Golgi apparatus</location>
        <location evidence="10">Golgi stack membrane</location>
        <topology evidence="10">Single-pass type II membrane protein</topology>
    </subcellularLocation>
</comment>
<evidence type="ECO:0000256" key="8">
    <source>
        <dbReference type="ARBA" id="ARBA00023034"/>
    </source>
</evidence>
<keyword evidence="6" id="KW-0735">Signal-anchor</keyword>
<dbReference type="Gene3D" id="3.90.550.50">
    <property type="match status" value="2"/>
</dbReference>